<proteinExistence type="predicted"/>
<evidence type="ECO:0000256" key="1">
    <source>
        <dbReference type="SAM" id="MobiDB-lite"/>
    </source>
</evidence>
<dbReference type="Proteomes" id="UP001205843">
    <property type="component" value="Unassembled WGS sequence"/>
</dbReference>
<evidence type="ECO:0000313" key="2">
    <source>
        <dbReference type="EMBL" id="MCP1674375.1"/>
    </source>
</evidence>
<comment type="caution">
    <text evidence="2">The sequence shown here is derived from an EMBL/GenBank/DDBJ whole genome shotgun (WGS) entry which is preliminary data.</text>
</comment>
<name>A0AAE3KAI8_9GAMM</name>
<feature type="region of interest" description="Disordered" evidence="1">
    <location>
        <begin position="402"/>
        <end position="429"/>
    </location>
</feature>
<dbReference type="AlphaFoldDB" id="A0AAE3KAI8"/>
<dbReference type="EMBL" id="JALJXV010000003">
    <property type="protein sequence ID" value="MCP1674375.1"/>
    <property type="molecule type" value="Genomic_DNA"/>
</dbReference>
<accession>A0AAE3KAI8</accession>
<reference evidence="2" key="1">
    <citation type="submission" date="2022-03" db="EMBL/GenBank/DDBJ databases">
        <title>Genomic Encyclopedia of Type Strains, Phase III (KMG-III): the genomes of soil and plant-associated and newly described type strains.</title>
        <authorList>
            <person name="Whitman W."/>
        </authorList>
    </citation>
    <scope>NUCLEOTIDE SEQUENCE</scope>
    <source>
        <strain evidence="2">ANL 6-2</strain>
    </source>
</reference>
<organism evidence="2 3">
    <name type="scientific">Natronocella acetinitrilica</name>
    <dbReference type="NCBI Taxonomy" id="414046"/>
    <lineage>
        <taxon>Bacteria</taxon>
        <taxon>Pseudomonadati</taxon>
        <taxon>Pseudomonadota</taxon>
        <taxon>Gammaproteobacteria</taxon>
        <taxon>Chromatiales</taxon>
        <taxon>Ectothiorhodospiraceae</taxon>
        <taxon>Natronocella</taxon>
    </lineage>
</organism>
<keyword evidence="3" id="KW-1185">Reference proteome</keyword>
<evidence type="ECO:0000313" key="3">
    <source>
        <dbReference type="Proteomes" id="UP001205843"/>
    </source>
</evidence>
<dbReference type="RefSeq" id="WP_253476332.1">
    <property type="nucleotide sequence ID" value="NZ_JALJXV010000003.1"/>
</dbReference>
<gene>
    <name evidence="2" type="ORF">J2T57_001477</name>
</gene>
<sequence length="429" mass="46287">MRFDEMTQDIRIAFSQAITAWYLGVILPSPLPRAGWLGDDGKAHDPAAERHARRISRQLDRMLMTRTAALGRALAKDGPASHAPEGECAVFHVDTVHLGLLKRLEHSALIEQHRQSISEHIAERLAAEIQAGDVSVDAGNAPIVLCARGALESRVRAVLGGLDGVRVDQPRSLPRQPQGPREGLGEAHRYLRRITGLVAEACGHWSCHPDYDPMEEFARDYLARPYRFDRSLLAVFADAEREQLMGGSGAAAQRIAEAGFAVADRQVTLPPELARLILDDEEWAHICDFSGREGLSLLSAALIRRMPGGAISVGYSGDLGEAPLLLAAERIVPFSGAAPEPTWGFDDDQSEQAQKGRLAELNAALGASHRQLDTAIFEALLARGRIEEIAPQMIDLPPEELKPMAGRAGPLGNDAACRAGAERGVPGPG</sequence>
<protein>
    <submittedName>
        <fullName evidence="2">Uncharacterized protein</fullName>
    </submittedName>
</protein>